<dbReference type="FunFam" id="3.30.200.20:FF:000042">
    <property type="entry name" value="Aurora kinase A"/>
    <property type="match status" value="1"/>
</dbReference>
<feature type="domain" description="Ig-like" evidence="8">
    <location>
        <begin position="56"/>
        <end position="158"/>
    </location>
</feature>
<protein>
    <submittedName>
        <fullName evidence="10">Myosin light chain kinase: smooth muscle-like protein</fullName>
    </submittedName>
</protein>
<evidence type="ECO:0000256" key="5">
    <source>
        <dbReference type="ARBA" id="ARBA00022840"/>
    </source>
</evidence>
<dbReference type="InterPro" id="IPR036179">
    <property type="entry name" value="Ig-like_dom_sf"/>
</dbReference>
<dbReference type="Gene3D" id="2.60.40.10">
    <property type="entry name" value="Immunoglobulins"/>
    <property type="match status" value="2"/>
</dbReference>
<dbReference type="GO" id="GO:0030154">
    <property type="term" value="P:cell differentiation"/>
    <property type="evidence" value="ECO:0007669"/>
    <property type="project" value="UniProtKB-ARBA"/>
</dbReference>
<dbReference type="AlphaFoldDB" id="A0A443RN52"/>
<dbReference type="Gene3D" id="1.10.510.10">
    <property type="entry name" value="Transferase(Phosphotransferase) domain 1"/>
    <property type="match status" value="1"/>
</dbReference>
<dbReference type="GO" id="GO:0043065">
    <property type="term" value="P:positive regulation of apoptotic process"/>
    <property type="evidence" value="ECO:0007669"/>
    <property type="project" value="TreeGrafter"/>
</dbReference>
<dbReference type="InterPro" id="IPR013098">
    <property type="entry name" value="Ig_I-set"/>
</dbReference>
<dbReference type="SMART" id="SM00220">
    <property type="entry name" value="S_TKc"/>
    <property type="match status" value="1"/>
</dbReference>
<feature type="binding site" evidence="6">
    <location>
        <position position="322"/>
    </location>
    <ligand>
        <name>ATP</name>
        <dbReference type="ChEBI" id="CHEBI:30616"/>
    </ligand>
</feature>
<dbReference type="Proteomes" id="UP000285301">
    <property type="component" value="Unassembled WGS sequence"/>
</dbReference>
<keyword evidence="2" id="KW-0808">Transferase</keyword>
<evidence type="ECO:0000256" key="1">
    <source>
        <dbReference type="ARBA" id="ARBA00022527"/>
    </source>
</evidence>
<evidence type="ECO:0000313" key="10">
    <source>
        <dbReference type="EMBL" id="RWS16716.1"/>
    </source>
</evidence>
<dbReference type="GO" id="GO:0009653">
    <property type="term" value="P:anatomical structure morphogenesis"/>
    <property type="evidence" value="ECO:0007669"/>
    <property type="project" value="UniProtKB-ARBA"/>
</dbReference>
<dbReference type="GO" id="GO:0005634">
    <property type="term" value="C:nucleus"/>
    <property type="evidence" value="ECO:0007669"/>
    <property type="project" value="TreeGrafter"/>
</dbReference>
<comment type="caution">
    <text evidence="10">The sequence shown here is derived from an EMBL/GenBank/DDBJ whole genome shotgun (WGS) entry which is preliminary data.</text>
</comment>
<dbReference type="SUPFAM" id="SSF48726">
    <property type="entry name" value="Immunoglobulin"/>
    <property type="match status" value="1"/>
</dbReference>
<dbReference type="PROSITE" id="PS00108">
    <property type="entry name" value="PROTEIN_KINASE_ST"/>
    <property type="match status" value="1"/>
</dbReference>
<dbReference type="InterPro" id="IPR008271">
    <property type="entry name" value="Ser/Thr_kinase_AS"/>
</dbReference>
<dbReference type="GO" id="GO:0035556">
    <property type="term" value="P:intracellular signal transduction"/>
    <property type="evidence" value="ECO:0007669"/>
    <property type="project" value="TreeGrafter"/>
</dbReference>
<proteinExistence type="predicted"/>
<dbReference type="Pfam" id="PF07679">
    <property type="entry name" value="I-set"/>
    <property type="match status" value="1"/>
</dbReference>
<dbReference type="CDD" id="cd00063">
    <property type="entry name" value="FN3"/>
    <property type="match status" value="1"/>
</dbReference>
<dbReference type="InterPro" id="IPR011009">
    <property type="entry name" value="Kinase-like_dom_sf"/>
</dbReference>
<dbReference type="PROSITE" id="PS00107">
    <property type="entry name" value="PROTEIN_KINASE_ATP"/>
    <property type="match status" value="1"/>
</dbReference>
<dbReference type="SUPFAM" id="SSF49265">
    <property type="entry name" value="Fibronectin type III"/>
    <property type="match status" value="1"/>
</dbReference>
<dbReference type="OrthoDB" id="6494658at2759"/>
<evidence type="ECO:0000313" key="11">
    <source>
        <dbReference type="Proteomes" id="UP000285301"/>
    </source>
</evidence>
<evidence type="ECO:0000259" key="7">
    <source>
        <dbReference type="PROSITE" id="PS50011"/>
    </source>
</evidence>
<dbReference type="Gene3D" id="3.30.200.20">
    <property type="entry name" value="Phosphorylase Kinase, domain 1"/>
    <property type="match status" value="1"/>
</dbReference>
<keyword evidence="3 6" id="KW-0547">Nucleotide-binding</keyword>
<evidence type="ECO:0000256" key="4">
    <source>
        <dbReference type="ARBA" id="ARBA00022777"/>
    </source>
</evidence>
<sequence length="610" mass="69681">MCCNLSCCCFKFYRKFFAKNVKNKVCNENDDLQLQQSSLLTSPTECSEKSPILSLPNHQFTQIDDAKPKILDGARHISVILGDTMCITVRFVSSSNTLVQWTKRDRLLTSNADPRITVETTNCETRLMINEVMQDDSGKYSVTVNNDSGSTSHSLSVDVKSAPEAPFRNPEVKQIAPNTLSVSWNQANFDGGSVVTSYLIEMRSTENSNWSLVCRSKELFCQVSDLNTNVGYVFRVKAENKFGISEPSLESDVFYLRPVRGEQGAESNAETLKMDTEQRMVSIEEGSKFKDFYNVENEIGRGRFGVVYLCTNKQSNAKRAAKFVRCIREKDKEQIREEIEIMNRLRHPKLLQLECAYQMRKEIVLVMEYIPGGELFERIIADDFILTENDCIEYIRQILEGVHYMHQNYVMHLDLKPENIVCQTKTGHTIKIIDFGLARLWDPKKEIKVLMGTPEFVAPEVIQYEAITPKADLWSIGVICYVLLSGLSPFASDSDSETFSNVIKVQYDFEDEAFDNISAAAKDFISRLLCKKPEKRLSAAECISHQWLSRDEKLVTRANVQLPTDKLKKFYYRRKWQKSGNAIRALGRLAIGRMNHEQSCDARQQQSADR</sequence>
<dbReference type="PROSITE" id="PS50853">
    <property type="entry name" value="FN3"/>
    <property type="match status" value="1"/>
</dbReference>
<accession>A0A443RN52</accession>
<keyword evidence="4 10" id="KW-0418">Kinase</keyword>
<dbReference type="PROSITE" id="PS50835">
    <property type="entry name" value="IG_LIKE"/>
    <property type="match status" value="1"/>
</dbReference>
<gene>
    <name evidence="10" type="ORF">B4U79_07601</name>
</gene>
<dbReference type="InterPro" id="IPR013783">
    <property type="entry name" value="Ig-like_fold"/>
</dbReference>
<dbReference type="Pfam" id="PF00041">
    <property type="entry name" value="fn3"/>
    <property type="match status" value="1"/>
</dbReference>
<dbReference type="GO" id="GO:0004674">
    <property type="term" value="F:protein serine/threonine kinase activity"/>
    <property type="evidence" value="ECO:0007669"/>
    <property type="project" value="UniProtKB-KW"/>
</dbReference>
<dbReference type="PANTHER" id="PTHR24342:SF20">
    <property type="entry name" value="MYOSIN LIGHT CHAIN KINASE, SMOOTH MUSCLE"/>
    <property type="match status" value="1"/>
</dbReference>
<keyword evidence="5 6" id="KW-0067">ATP-binding</keyword>
<dbReference type="InterPro" id="IPR000719">
    <property type="entry name" value="Prot_kinase_dom"/>
</dbReference>
<keyword evidence="11" id="KW-1185">Reference proteome</keyword>
<dbReference type="InterPro" id="IPR017441">
    <property type="entry name" value="Protein_kinase_ATP_BS"/>
</dbReference>
<evidence type="ECO:0000259" key="8">
    <source>
        <dbReference type="PROSITE" id="PS50835"/>
    </source>
</evidence>
<dbReference type="EMBL" id="NCKU01000184">
    <property type="protein sequence ID" value="RWS16716.1"/>
    <property type="molecule type" value="Genomic_DNA"/>
</dbReference>
<dbReference type="PROSITE" id="PS50011">
    <property type="entry name" value="PROTEIN_KINASE_DOM"/>
    <property type="match status" value="1"/>
</dbReference>
<dbReference type="InterPro" id="IPR003961">
    <property type="entry name" value="FN3_dom"/>
</dbReference>
<evidence type="ECO:0000256" key="2">
    <source>
        <dbReference type="ARBA" id="ARBA00022679"/>
    </source>
</evidence>
<dbReference type="InterPro" id="IPR007110">
    <property type="entry name" value="Ig-like_dom"/>
</dbReference>
<dbReference type="STRING" id="1965070.A0A443RN52"/>
<organism evidence="10 11">
    <name type="scientific">Dinothrombium tinctorium</name>
    <dbReference type="NCBI Taxonomy" id="1965070"/>
    <lineage>
        <taxon>Eukaryota</taxon>
        <taxon>Metazoa</taxon>
        <taxon>Ecdysozoa</taxon>
        <taxon>Arthropoda</taxon>
        <taxon>Chelicerata</taxon>
        <taxon>Arachnida</taxon>
        <taxon>Acari</taxon>
        <taxon>Acariformes</taxon>
        <taxon>Trombidiformes</taxon>
        <taxon>Prostigmata</taxon>
        <taxon>Anystina</taxon>
        <taxon>Parasitengona</taxon>
        <taxon>Trombidioidea</taxon>
        <taxon>Trombidiidae</taxon>
        <taxon>Dinothrombium</taxon>
    </lineage>
</organism>
<dbReference type="GO" id="GO:0005524">
    <property type="term" value="F:ATP binding"/>
    <property type="evidence" value="ECO:0007669"/>
    <property type="project" value="UniProtKB-UniRule"/>
</dbReference>
<dbReference type="SUPFAM" id="SSF56112">
    <property type="entry name" value="Protein kinase-like (PK-like)"/>
    <property type="match status" value="1"/>
</dbReference>
<keyword evidence="1" id="KW-0723">Serine/threonine-protein kinase</keyword>
<name>A0A443RN52_9ACAR</name>
<dbReference type="InterPro" id="IPR036116">
    <property type="entry name" value="FN3_sf"/>
</dbReference>
<feature type="domain" description="Fibronectin type-III" evidence="9">
    <location>
        <begin position="166"/>
        <end position="259"/>
    </location>
</feature>
<dbReference type="PANTHER" id="PTHR24342">
    <property type="entry name" value="SERINE/THREONINE-PROTEIN KINASE 17"/>
    <property type="match status" value="1"/>
</dbReference>
<dbReference type="Pfam" id="PF00069">
    <property type="entry name" value="Pkinase"/>
    <property type="match status" value="1"/>
</dbReference>
<feature type="domain" description="Protein kinase" evidence="7">
    <location>
        <begin position="293"/>
        <end position="548"/>
    </location>
</feature>
<dbReference type="SMART" id="SM00060">
    <property type="entry name" value="FN3"/>
    <property type="match status" value="1"/>
</dbReference>
<dbReference type="FunFam" id="1.10.510.10:FF:000594">
    <property type="entry name" value="Myosin light chain kinase isoform-III"/>
    <property type="match status" value="1"/>
</dbReference>
<reference evidence="10 11" key="1">
    <citation type="journal article" date="2018" name="Gigascience">
        <title>Genomes of trombidid mites reveal novel predicted allergens and laterally-transferred genes associated with secondary metabolism.</title>
        <authorList>
            <person name="Dong X."/>
            <person name="Chaisiri K."/>
            <person name="Xia D."/>
            <person name="Armstrong S.D."/>
            <person name="Fang Y."/>
            <person name="Donnelly M.J."/>
            <person name="Kadowaki T."/>
            <person name="McGarry J.W."/>
            <person name="Darby A.C."/>
            <person name="Makepeace B.L."/>
        </authorList>
    </citation>
    <scope>NUCLEOTIDE SEQUENCE [LARGE SCALE GENOMIC DNA]</scope>
    <source>
        <strain evidence="10">UoL-WK</strain>
    </source>
</reference>
<evidence type="ECO:0000256" key="6">
    <source>
        <dbReference type="PROSITE-ProRule" id="PRU10141"/>
    </source>
</evidence>
<evidence type="ECO:0000256" key="3">
    <source>
        <dbReference type="ARBA" id="ARBA00022741"/>
    </source>
</evidence>
<evidence type="ECO:0000259" key="9">
    <source>
        <dbReference type="PROSITE" id="PS50853"/>
    </source>
</evidence>